<proteinExistence type="predicted"/>
<protein>
    <submittedName>
        <fullName evidence="1">Predicted integral membrane protein</fullName>
    </submittedName>
</protein>
<dbReference type="InterPro" id="IPR006938">
    <property type="entry name" value="DUF624"/>
</dbReference>
<gene>
    <name evidence="1" type="ORF">ERS852456_00710</name>
</gene>
<organism evidence="1 2">
    <name type="scientific">[Ruminococcus] torques</name>
    <dbReference type="NCBI Taxonomy" id="33039"/>
    <lineage>
        <taxon>Bacteria</taxon>
        <taxon>Bacillati</taxon>
        <taxon>Bacillota</taxon>
        <taxon>Clostridia</taxon>
        <taxon>Lachnospirales</taxon>
        <taxon>Lachnospiraceae</taxon>
        <taxon>Mediterraneibacter</taxon>
    </lineage>
</organism>
<dbReference type="Pfam" id="PF04854">
    <property type="entry name" value="DUF624"/>
    <property type="match status" value="1"/>
</dbReference>
<evidence type="ECO:0000313" key="2">
    <source>
        <dbReference type="Proteomes" id="UP000095787"/>
    </source>
</evidence>
<dbReference type="Proteomes" id="UP000095787">
    <property type="component" value="Unassembled WGS sequence"/>
</dbReference>
<sequence length="221" mass="24632">MRGDVTDSGIMRVLSKICDIVCLNVLWLVCSLPIITIGASTTALYTVMLKLVKNEEGYIFKGFLHAFKLNFKQSTIIWLILLLCGGVCFVDYRISEMMPGTLGMVFKSVFLLLAFFLISVTIYSFALTARYENTIGATLKNALLLTVAKLPYTILMTALTVGAVVLSWWNTGILMLTIPVWILAGTGILAFINSCILRRVFRVFDEKAEGGDEEERTDMEE</sequence>
<name>A0A173ZG22_9FIRM</name>
<dbReference type="RefSeq" id="WP_055158733.1">
    <property type="nucleotide sequence ID" value="NZ_CATXVX010000001.1"/>
</dbReference>
<reference evidence="1 2" key="1">
    <citation type="submission" date="2015-09" db="EMBL/GenBank/DDBJ databases">
        <authorList>
            <consortium name="Pathogen Informatics"/>
        </authorList>
    </citation>
    <scope>NUCLEOTIDE SEQUENCE [LARGE SCALE GENOMIC DNA]</scope>
    <source>
        <strain evidence="1 2">2789STDY5834841</strain>
    </source>
</reference>
<evidence type="ECO:0000313" key="1">
    <source>
        <dbReference type="EMBL" id="CUN74436.1"/>
    </source>
</evidence>
<accession>A0A173ZG22</accession>
<dbReference type="EMBL" id="CYZO01000007">
    <property type="protein sequence ID" value="CUN74436.1"/>
    <property type="molecule type" value="Genomic_DNA"/>
</dbReference>
<dbReference type="AlphaFoldDB" id="A0A173ZG22"/>